<keyword evidence="3" id="KW-0812">Transmembrane</keyword>
<dbReference type="SUPFAM" id="SSF55785">
    <property type="entry name" value="PYP-like sensor domain (PAS domain)"/>
    <property type="match status" value="2"/>
</dbReference>
<dbReference type="InterPro" id="IPR003018">
    <property type="entry name" value="GAF"/>
</dbReference>
<dbReference type="InterPro" id="IPR052016">
    <property type="entry name" value="Bact_Sigma-Reg"/>
</dbReference>
<dbReference type="Pfam" id="PF13426">
    <property type="entry name" value="PAS_9"/>
    <property type="match status" value="2"/>
</dbReference>
<evidence type="ECO:0000313" key="7">
    <source>
        <dbReference type="Proteomes" id="UP000294830"/>
    </source>
</evidence>
<dbReference type="GO" id="GO:0016791">
    <property type="term" value="F:phosphatase activity"/>
    <property type="evidence" value="ECO:0007669"/>
    <property type="project" value="TreeGrafter"/>
</dbReference>
<dbReference type="PROSITE" id="PS50112">
    <property type="entry name" value="PAS"/>
    <property type="match status" value="1"/>
</dbReference>
<reference evidence="6 7" key="1">
    <citation type="submission" date="2019-03" db="EMBL/GenBank/DDBJ databases">
        <title>Genomic Encyclopedia of Archaeal and Bacterial Type Strains, Phase II (KMG-II): from individual species to whole genera.</title>
        <authorList>
            <person name="Goeker M."/>
        </authorList>
    </citation>
    <scope>NUCLEOTIDE SEQUENCE [LARGE SCALE GENOMIC DNA]</scope>
    <source>
        <strain evidence="6 7">RL-C</strain>
    </source>
</reference>
<evidence type="ECO:0000256" key="1">
    <source>
        <dbReference type="ARBA" id="ARBA00022801"/>
    </source>
</evidence>
<dbReference type="SMART" id="SM00091">
    <property type="entry name" value="PAS"/>
    <property type="match status" value="2"/>
</dbReference>
<dbReference type="RefSeq" id="WP_131840490.1">
    <property type="nucleotide sequence ID" value="NZ_SLWB01000020.1"/>
</dbReference>
<evidence type="ECO:0000313" key="6">
    <source>
        <dbReference type="EMBL" id="TCN62115.1"/>
    </source>
</evidence>
<sequence length="866" mass="99389">MEENSKILVITRNKKRFATYSTALMFFPLVAWMLAIASKSYPTTFASIAKIHSEIPVIWLLDLVPFIFASAILLFLKEHKEKISELEDELTEKKDTINRNAIFAKQIGEGNFAIDIESNEKDVLAKSLILMRDNLLKNNNKEAEEAWIAEGKEAISNILRIHNKLDVLAYEVLVCLVKYSKVVQGSFYFYDEERKAIVNLASYAYNRRKYVNQEFRIGEGLIGQCAYEKDIIYRTEIPDDYFTITSGILGDQKPQELIIIPLITDEKLYGILEFASISEIPPLTIRFFKDLAEIIARTIFNISVNERTERLLLESQQMTEELRENEEELRQNAEEMMATQEELENTNTRLEMQINEVENVQKKLHSLLENASEVISIYNKDLALSYISPSVTSILGFTPEEMIDGMDKQRLTKKGEEHLDELFQNLLYNPQQSYTIQYTFMKKNGDKIYLEVTGRNLISDPAINGIILNMQDITERKRAEKEERMKSKMQALSENSIDLIMRLSTMGQIFYVNPTVKSYFDIDAKKIQNQTISSANLPNSLVEFFTTAISTISETKQKMEDEISFESNFGKTIMHIVAIPEFNDNELETILFVSHDITESKRIEMEIQEKNRNITESINYAQRIQSSILPDNRLLRKFLPNSFMFYLPRDVVSGDFPWMFVKDHNSIYVAAVDCTGHGVPGALLSFIGYFILNNTVDKDRSMSAGEVLDALHNEVRTTLKQDRVDADARDGMDIALCKINLKDNILEFAGAHRPLYLLRDNQLQEFKGERRAIGGIPSMKKAEMPFTNHTINIQPSDKIFIFSDGLPDQVGGAEGKKYSAARIRNHITANPDLTMTEYEVLFNKDFMEYKGSNKQIDDILLIGIEF</sequence>
<feature type="transmembrane region" description="Helical" evidence="3">
    <location>
        <begin position="17"/>
        <end position="37"/>
    </location>
</feature>
<dbReference type="InterPro" id="IPR000014">
    <property type="entry name" value="PAS"/>
</dbReference>
<dbReference type="Gene3D" id="3.30.450.40">
    <property type="match status" value="1"/>
</dbReference>
<dbReference type="SMART" id="SM00065">
    <property type="entry name" value="GAF"/>
    <property type="match status" value="1"/>
</dbReference>
<dbReference type="Gene3D" id="3.60.40.10">
    <property type="entry name" value="PPM-type phosphatase domain"/>
    <property type="match status" value="1"/>
</dbReference>
<dbReference type="Pfam" id="PF13185">
    <property type="entry name" value="GAF_2"/>
    <property type="match status" value="1"/>
</dbReference>
<dbReference type="PROSITE" id="PS50113">
    <property type="entry name" value="PAC"/>
    <property type="match status" value="1"/>
</dbReference>
<dbReference type="Gene3D" id="3.30.450.20">
    <property type="entry name" value="PAS domain"/>
    <property type="match status" value="2"/>
</dbReference>
<dbReference type="InterPro" id="IPR029016">
    <property type="entry name" value="GAF-like_dom_sf"/>
</dbReference>
<proteinExistence type="predicted"/>
<accession>A0A4R2E422</accession>
<dbReference type="Proteomes" id="UP000294830">
    <property type="component" value="Unassembled WGS sequence"/>
</dbReference>
<dbReference type="NCBIfam" id="TIGR00229">
    <property type="entry name" value="sensory_box"/>
    <property type="match status" value="2"/>
</dbReference>
<dbReference type="PANTHER" id="PTHR43156:SF9">
    <property type="entry name" value="HAMP DOMAIN-CONTAINING PROTEIN"/>
    <property type="match status" value="1"/>
</dbReference>
<keyword evidence="7" id="KW-1185">Reference proteome</keyword>
<dbReference type="InterPro" id="IPR035965">
    <property type="entry name" value="PAS-like_dom_sf"/>
</dbReference>
<name>A0A4R2E422_9BACT</name>
<feature type="domain" description="PAC" evidence="5">
    <location>
        <begin position="434"/>
        <end position="485"/>
    </location>
</feature>
<keyword evidence="3" id="KW-1133">Transmembrane helix</keyword>
<evidence type="ECO:0000259" key="4">
    <source>
        <dbReference type="PROSITE" id="PS50112"/>
    </source>
</evidence>
<protein>
    <submittedName>
        <fullName evidence="6">PAS domain S-box-containing protein</fullName>
    </submittedName>
</protein>
<dbReference type="InterPro" id="IPR000700">
    <property type="entry name" value="PAS-assoc_C"/>
</dbReference>
<dbReference type="EMBL" id="SLWB01000020">
    <property type="protein sequence ID" value="TCN62115.1"/>
    <property type="molecule type" value="Genomic_DNA"/>
</dbReference>
<gene>
    <name evidence="6" type="ORF">CLV25_12028</name>
</gene>
<keyword evidence="3" id="KW-0472">Membrane</keyword>
<feature type="coiled-coil region" evidence="2">
    <location>
        <begin position="305"/>
        <end position="370"/>
    </location>
</feature>
<dbReference type="AlphaFoldDB" id="A0A4R2E422"/>
<feature type="domain" description="PAS" evidence="4">
    <location>
        <begin position="360"/>
        <end position="430"/>
    </location>
</feature>
<dbReference type="OrthoDB" id="1109395at2"/>
<organism evidence="6 7">
    <name type="scientific">Acetobacteroides hydrogenigenes</name>
    <dbReference type="NCBI Taxonomy" id="979970"/>
    <lineage>
        <taxon>Bacteria</taxon>
        <taxon>Pseudomonadati</taxon>
        <taxon>Bacteroidota</taxon>
        <taxon>Bacteroidia</taxon>
        <taxon>Bacteroidales</taxon>
        <taxon>Rikenellaceae</taxon>
        <taxon>Acetobacteroides</taxon>
    </lineage>
</organism>
<evidence type="ECO:0000256" key="2">
    <source>
        <dbReference type="SAM" id="Coils"/>
    </source>
</evidence>
<dbReference type="PANTHER" id="PTHR43156">
    <property type="entry name" value="STAGE II SPORULATION PROTEIN E-RELATED"/>
    <property type="match status" value="1"/>
</dbReference>
<keyword evidence="2" id="KW-0175">Coiled coil</keyword>
<dbReference type="InterPro" id="IPR001932">
    <property type="entry name" value="PPM-type_phosphatase-like_dom"/>
</dbReference>
<dbReference type="InterPro" id="IPR036457">
    <property type="entry name" value="PPM-type-like_dom_sf"/>
</dbReference>
<dbReference type="CDD" id="cd00130">
    <property type="entry name" value="PAS"/>
    <property type="match status" value="2"/>
</dbReference>
<dbReference type="Pfam" id="PF07228">
    <property type="entry name" value="SpoIIE"/>
    <property type="match status" value="1"/>
</dbReference>
<keyword evidence="1" id="KW-0378">Hydrolase</keyword>
<dbReference type="SUPFAM" id="SSF55781">
    <property type="entry name" value="GAF domain-like"/>
    <property type="match status" value="1"/>
</dbReference>
<evidence type="ECO:0000259" key="5">
    <source>
        <dbReference type="PROSITE" id="PS50113"/>
    </source>
</evidence>
<comment type="caution">
    <text evidence="6">The sequence shown here is derived from an EMBL/GenBank/DDBJ whole genome shotgun (WGS) entry which is preliminary data.</text>
</comment>
<evidence type="ECO:0000256" key="3">
    <source>
        <dbReference type="SAM" id="Phobius"/>
    </source>
</evidence>